<sequence>MHEIHDRQGRRDRWSRDASGISLVRPSVEPRPVRFAAEPEPIEIDLARSALIIVDMQNDFLDAEGWFAAVRNAEVAPLGGIIPRINALSSAFRGAGAPVIHLNWGIRADVANLPANVVDKGSSCGQIPGYGDTIASGDVLVEGSWGSASVPAIDQADTDITVFKHRLSGFQDNELDQILRRLGITTVFYTGVNLDRCVFATLMDGCFQGYDAVLVEDATTTVSPGHVSDAILYLIRLLYGFTTKTQALLNAIATKTDIGETA</sequence>
<keyword evidence="4" id="KW-1185">Reference proteome</keyword>
<dbReference type="CDD" id="cd00431">
    <property type="entry name" value="cysteine_hydrolases"/>
    <property type="match status" value="1"/>
</dbReference>
<proteinExistence type="predicted"/>
<organism evidence="3 4">
    <name type="scientific">Hoeflea alexandrii</name>
    <dbReference type="NCBI Taxonomy" id="288436"/>
    <lineage>
        <taxon>Bacteria</taxon>
        <taxon>Pseudomonadati</taxon>
        <taxon>Pseudomonadota</taxon>
        <taxon>Alphaproteobacteria</taxon>
        <taxon>Hyphomicrobiales</taxon>
        <taxon>Rhizobiaceae</taxon>
        <taxon>Hoeflea</taxon>
    </lineage>
</organism>
<accession>A0ABT1CWE4</accession>
<dbReference type="PANTHER" id="PTHR43540">
    <property type="entry name" value="PEROXYUREIDOACRYLATE/UREIDOACRYLATE AMIDOHYDROLASE-RELATED"/>
    <property type="match status" value="1"/>
</dbReference>
<dbReference type="InterPro" id="IPR050272">
    <property type="entry name" value="Isochorismatase-like_hydrls"/>
</dbReference>
<evidence type="ECO:0000259" key="2">
    <source>
        <dbReference type="Pfam" id="PF00857"/>
    </source>
</evidence>
<dbReference type="Proteomes" id="UP001320715">
    <property type="component" value="Unassembled WGS sequence"/>
</dbReference>
<protein>
    <submittedName>
        <fullName evidence="3">Isochorismatase family protein</fullName>
    </submittedName>
</protein>
<keyword evidence="1" id="KW-0378">Hydrolase</keyword>
<dbReference type="InterPro" id="IPR000868">
    <property type="entry name" value="Isochorismatase-like_dom"/>
</dbReference>
<dbReference type="Gene3D" id="3.40.50.850">
    <property type="entry name" value="Isochorismatase-like"/>
    <property type="match status" value="1"/>
</dbReference>
<evidence type="ECO:0000313" key="4">
    <source>
        <dbReference type="Proteomes" id="UP001320715"/>
    </source>
</evidence>
<feature type="domain" description="Isochorismatase-like" evidence="2">
    <location>
        <begin position="49"/>
        <end position="234"/>
    </location>
</feature>
<evidence type="ECO:0000256" key="1">
    <source>
        <dbReference type="ARBA" id="ARBA00022801"/>
    </source>
</evidence>
<reference evidence="3 4" key="1">
    <citation type="submission" date="2020-01" db="EMBL/GenBank/DDBJ databases">
        <title>Genomes of bacteria type strains.</title>
        <authorList>
            <person name="Chen J."/>
            <person name="Zhu S."/>
            <person name="Yang J."/>
        </authorList>
    </citation>
    <scope>NUCLEOTIDE SEQUENCE [LARGE SCALE GENOMIC DNA]</scope>
    <source>
        <strain evidence="3 4">DSM 16655</strain>
    </source>
</reference>
<dbReference type="RefSeq" id="WP_252917242.1">
    <property type="nucleotide sequence ID" value="NZ_JAAAML010000004.1"/>
</dbReference>
<name>A0ABT1CWE4_9HYPH</name>
<dbReference type="EMBL" id="JAAAML010000004">
    <property type="protein sequence ID" value="MCO6410537.1"/>
    <property type="molecule type" value="Genomic_DNA"/>
</dbReference>
<dbReference type="SUPFAM" id="SSF52499">
    <property type="entry name" value="Isochorismatase-like hydrolases"/>
    <property type="match status" value="1"/>
</dbReference>
<gene>
    <name evidence="3" type="ORF">GTW23_20345</name>
</gene>
<dbReference type="InterPro" id="IPR036380">
    <property type="entry name" value="Isochorismatase-like_sf"/>
</dbReference>
<comment type="caution">
    <text evidence="3">The sequence shown here is derived from an EMBL/GenBank/DDBJ whole genome shotgun (WGS) entry which is preliminary data.</text>
</comment>
<dbReference type="Pfam" id="PF00857">
    <property type="entry name" value="Isochorismatase"/>
    <property type="match status" value="1"/>
</dbReference>
<evidence type="ECO:0000313" key="3">
    <source>
        <dbReference type="EMBL" id="MCO6410537.1"/>
    </source>
</evidence>